<feature type="transmembrane region" description="Helical" evidence="1">
    <location>
        <begin position="137"/>
        <end position="157"/>
    </location>
</feature>
<evidence type="ECO:0008006" key="5">
    <source>
        <dbReference type="Google" id="ProtNLM"/>
    </source>
</evidence>
<evidence type="ECO:0000256" key="2">
    <source>
        <dbReference type="SAM" id="SignalP"/>
    </source>
</evidence>
<feature type="chain" id="PRO_5011468934" description="Lipoprotein" evidence="2">
    <location>
        <begin position="25"/>
        <end position="163"/>
    </location>
</feature>
<keyword evidence="1" id="KW-0812">Transmembrane</keyword>
<evidence type="ECO:0000256" key="1">
    <source>
        <dbReference type="SAM" id="Phobius"/>
    </source>
</evidence>
<gene>
    <name evidence="3" type="ORF">SAMN05444005_103132</name>
</gene>
<dbReference type="PROSITE" id="PS51257">
    <property type="entry name" value="PROKAR_LIPOPROTEIN"/>
    <property type="match status" value="1"/>
</dbReference>
<dbReference type="AlphaFoldDB" id="A0A1H9BPB9"/>
<dbReference type="OrthoDB" id="1367533at2"/>
<keyword evidence="4" id="KW-1185">Reference proteome</keyword>
<evidence type="ECO:0000313" key="3">
    <source>
        <dbReference type="EMBL" id="SEP90800.1"/>
    </source>
</evidence>
<name>A0A1H9BPB9_9FLAO</name>
<feature type="signal peptide" evidence="2">
    <location>
        <begin position="1"/>
        <end position="24"/>
    </location>
</feature>
<dbReference type="STRING" id="1299341.SAMN05444005_103132"/>
<accession>A0A1H9BPB9</accession>
<dbReference type="EMBL" id="FOEI01000003">
    <property type="protein sequence ID" value="SEP90800.1"/>
    <property type="molecule type" value="Genomic_DNA"/>
</dbReference>
<keyword evidence="1" id="KW-1133">Transmembrane helix</keyword>
<evidence type="ECO:0000313" key="4">
    <source>
        <dbReference type="Proteomes" id="UP000198648"/>
    </source>
</evidence>
<proteinExistence type="predicted"/>
<organism evidence="3 4">
    <name type="scientific">Flavobacterium urocaniciphilum</name>
    <dbReference type="NCBI Taxonomy" id="1299341"/>
    <lineage>
        <taxon>Bacteria</taxon>
        <taxon>Pseudomonadati</taxon>
        <taxon>Bacteroidota</taxon>
        <taxon>Flavobacteriia</taxon>
        <taxon>Flavobacteriales</taxon>
        <taxon>Flavobacteriaceae</taxon>
        <taxon>Flavobacterium</taxon>
    </lineage>
</organism>
<protein>
    <recommendedName>
        <fullName evidence="5">Lipoprotein</fullName>
    </recommendedName>
</protein>
<reference evidence="3 4" key="1">
    <citation type="submission" date="2016-10" db="EMBL/GenBank/DDBJ databases">
        <authorList>
            <person name="de Groot N.N."/>
        </authorList>
    </citation>
    <scope>NUCLEOTIDE SEQUENCE [LARGE SCALE GENOMIC DNA]</scope>
    <source>
        <strain evidence="3 4">DSM 27078</strain>
    </source>
</reference>
<keyword evidence="1" id="KW-0472">Membrane</keyword>
<keyword evidence="2" id="KW-0732">Signal</keyword>
<dbReference type="RefSeq" id="WP_143065622.1">
    <property type="nucleotide sequence ID" value="NZ_FOEI01000003.1"/>
</dbReference>
<sequence length="163" mass="18119">MFKKTLLLLVLAFSCFLSSCRAVRQETQKTESEKSFTSEKVVTYKDTTLFAPKAETSIKIPLADIGFKSDLNTVSKPKVFTQTSGQAKVKIRIVHDTIQATATCDSLAIVAKVKNELLKETSSVISKSNSESKKKTGYTFFHLIIAFVLGFGLCYVLKFFKIV</sequence>
<dbReference type="Proteomes" id="UP000198648">
    <property type="component" value="Unassembled WGS sequence"/>
</dbReference>